<gene>
    <name evidence="1" type="ORF">LEP1GSC047_0092</name>
</gene>
<dbReference type="AlphaFoldDB" id="V6HPZ5"/>
<organism evidence="1 2">
    <name type="scientific">Leptospira inadai serovar Lyme str. 10</name>
    <dbReference type="NCBI Taxonomy" id="1049790"/>
    <lineage>
        <taxon>Bacteria</taxon>
        <taxon>Pseudomonadati</taxon>
        <taxon>Spirochaetota</taxon>
        <taxon>Spirochaetia</taxon>
        <taxon>Leptospirales</taxon>
        <taxon>Leptospiraceae</taxon>
        <taxon>Leptospira</taxon>
    </lineage>
</organism>
<protein>
    <submittedName>
        <fullName evidence="1">Uncharacterized protein</fullName>
    </submittedName>
</protein>
<evidence type="ECO:0000313" key="1">
    <source>
        <dbReference type="EMBL" id="EQA38845.1"/>
    </source>
</evidence>
<sequence>MRNVPTAWHPETYSHKSISNVKNPIRRFQLFTKPLHLVS</sequence>
<accession>V6HPZ5</accession>
<evidence type="ECO:0000313" key="2">
    <source>
        <dbReference type="Proteomes" id="UP000018719"/>
    </source>
</evidence>
<dbReference type="EMBL" id="AHMM02000005">
    <property type="protein sequence ID" value="EQA38845.1"/>
    <property type="molecule type" value="Genomic_DNA"/>
</dbReference>
<name>V6HPZ5_9LEPT</name>
<dbReference type="Proteomes" id="UP000018719">
    <property type="component" value="Unassembled WGS sequence"/>
</dbReference>
<reference evidence="1 2" key="1">
    <citation type="submission" date="2013-05" db="EMBL/GenBank/DDBJ databases">
        <authorList>
            <person name="Harkins D.M."/>
            <person name="Durkin A.S."/>
            <person name="Brinkac L.M."/>
            <person name="Haft D.H."/>
            <person name="Selengut J.D."/>
            <person name="Sanka R."/>
            <person name="DePew J."/>
            <person name="Purushe J."/>
            <person name="Hartskeerl R.A."/>
            <person name="Ahmed A."/>
            <person name="van der Linden H."/>
            <person name="Goris M.G.A."/>
            <person name="Vinetz J.M."/>
            <person name="Sutton G.G."/>
            <person name="Nierman W.C."/>
            <person name="Fouts D.E."/>
        </authorList>
    </citation>
    <scope>NUCLEOTIDE SEQUENCE [LARGE SCALE GENOMIC DNA]</scope>
    <source>
        <strain evidence="1 2">10</strain>
    </source>
</reference>
<proteinExistence type="predicted"/>
<comment type="caution">
    <text evidence="1">The sequence shown here is derived from an EMBL/GenBank/DDBJ whole genome shotgun (WGS) entry which is preliminary data.</text>
</comment>